<gene>
    <name evidence="2" type="ORF">FHS55_004519</name>
</gene>
<feature type="domain" description="Schlafen AlbA-2" evidence="1">
    <location>
        <begin position="18"/>
        <end position="144"/>
    </location>
</feature>
<dbReference type="RefSeq" id="WP_183192066.1">
    <property type="nucleotide sequence ID" value="NZ_JACICD010000016.1"/>
</dbReference>
<keyword evidence="3" id="KW-1185">Reference proteome</keyword>
<dbReference type="AlphaFoldDB" id="A0A839ZGH0"/>
<protein>
    <recommendedName>
        <fullName evidence="1">Schlafen AlbA-2 domain-containing protein</fullName>
    </recommendedName>
</protein>
<dbReference type="InterPro" id="IPR007421">
    <property type="entry name" value="Schlafen_AlbA_2_dom"/>
</dbReference>
<accession>A0A839ZGH0</accession>
<comment type="caution">
    <text evidence="2">The sequence shown here is derived from an EMBL/GenBank/DDBJ whole genome shotgun (WGS) entry which is preliminary data.</text>
</comment>
<reference evidence="2 3" key="1">
    <citation type="submission" date="2020-08" db="EMBL/GenBank/DDBJ databases">
        <title>Genomic Encyclopedia of Type Strains, Phase IV (KMG-IV): sequencing the most valuable type-strain genomes for metagenomic binning, comparative biology and taxonomic classification.</title>
        <authorList>
            <person name="Goeker M."/>
        </authorList>
    </citation>
    <scope>NUCLEOTIDE SEQUENCE [LARGE SCALE GENOMIC DNA]</scope>
    <source>
        <strain evidence="2 3">DSM 5895</strain>
    </source>
</reference>
<name>A0A839ZGH0_9HYPH</name>
<evidence type="ECO:0000313" key="3">
    <source>
        <dbReference type="Proteomes" id="UP000533469"/>
    </source>
</evidence>
<evidence type="ECO:0000313" key="2">
    <source>
        <dbReference type="EMBL" id="MBB3773874.1"/>
    </source>
</evidence>
<dbReference type="EMBL" id="JACICD010000016">
    <property type="protein sequence ID" value="MBB3773874.1"/>
    <property type="molecule type" value="Genomic_DNA"/>
</dbReference>
<dbReference type="InterPro" id="IPR038461">
    <property type="entry name" value="Schlafen_AlbA_2_dom_sf"/>
</dbReference>
<organism evidence="2 3">
    <name type="scientific">Ancylobacter tetraedralis</name>
    <dbReference type="NCBI Taxonomy" id="217068"/>
    <lineage>
        <taxon>Bacteria</taxon>
        <taxon>Pseudomonadati</taxon>
        <taxon>Pseudomonadota</taxon>
        <taxon>Alphaproteobacteria</taxon>
        <taxon>Hyphomicrobiales</taxon>
        <taxon>Xanthobacteraceae</taxon>
        <taxon>Ancylobacter</taxon>
    </lineage>
</organism>
<sequence>MAELLTAQLEALVASPREDLGVEIKSWLDLTNKDDCATLAKIIIALANHGGGFIILGMRETEAGKFEEAPGRPVTLAGYKQDIIAGIAAAYAEPAIQVGVYQVNGGVGVYPVVQVPGGHRTPIQAKRGSPDQKTLLVGRVYIRRPKPESAEPGTAAEWRELIDRCVRATRDDLLDAIRGILDGRETQSLPLPPSEEAQLAAWADDGLERWIARAPISPTMVKLLPPGFYRVAYKLVGQTTAIEAPELLEAVNSATTRHTGWSPFWVPTRAGIKPYVKDGAVECFIAAEDARRMVDDPAHADFWRVSPTGEAVLIRGFDEDSHPERMKPGTVFDVTLPVWRIGDCLLQAARFAAAIGRPDAEIVFSVKWSGLARRSLTHVEGRRLIDEGYISQQDTLDRVMTVRAAQVADSLPEILFEFLKPLYALFDFFQLPKSLVDEEAQRLRQGRF</sequence>
<proteinExistence type="predicted"/>
<dbReference type="Gene3D" id="3.30.950.30">
    <property type="entry name" value="Schlafen, AAA domain"/>
    <property type="match status" value="1"/>
</dbReference>
<dbReference type="Pfam" id="PF04326">
    <property type="entry name" value="SLFN_AlbA_2"/>
    <property type="match status" value="1"/>
</dbReference>
<dbReference type="Proteomes" id="UP000533469">
    <property type="component" value="Unassembled WGS sequence"/>
</dbReference>
<evidence type="ECO:0000259" key="1">
    <source>
        <dbReference type="Pfam" id="PF04326"/>
    </source>
</evidence>